<dbReference type="PANTHER" id="PTHR39441">
    <property type="entry name" value="DUF2252 DOMAIN-CONTAINING PROTEIN"/>
    <property type="match status" value="1"/>
</dbReference>
<comment type="caution">
    <text evidence="2">The sequence shown here is derived from an EMBL/GenBank/DDBJ whole genome shotgun (WGS) entry which is preliminary data.</text>
</comment>
<name>A0A7W8IJT0_9BACT</name>
<organism evidence="2 3">
    <name type="scientific">Tunturiibacter empetritectus</name>
    <dbReference type="NCBI Taxonomy" id="3069691"/>
    <lineage>
        <taxon>Bacteria</taxon>
        <taxon>Pseudomonadati</taxon>
        <taxon>Acidobacteriota</taxon>
        <taxon>Terriglobia</taxon>
        <taxon>Terriglobales</taxon>
        <taxon>Acidobacteriaceae</taxon>
        <taxon>Tunturiibacter</taxon>
    </lineage>
</organism>
<feature type="region of interest" description="Disordered" evidence="1">
    <location>
        <begin position="221"/>
        <end position="254"/>
    </location>
</feature>
<dbReference type="EMBL" id="JACHDY010000002">
    <property type="protein sequence ID" value="MBB5317513.1"/>
    <property type="molecule type" value="Genomic_DNA"/>
</dbReference>
<keyword evidence="3" id="KW-1185">Reference proteome</keyword>
<evidence type="ECO:0000313" key="3">
    <source>
        <dbReference type="Proteomes" id="UP000568106"/>
    </source>
</evidence>
<dbReference type="Proteomes" id="UP000568106">
    <property type="component" value="Unassembled WGS sequence"/>
</dbReference>
<dbReference type="PANTHER" id="PTHR39441:SF1">
    <property type="entry name" value="DUF2252 DOMAIN-CONTAINING PROTEIN"/>
    <property type="match status" value="1"/>
</dbReference>
<dbReference type="InterPro" id="IPR018721">
    <property type="entry name" value="DUF2252"/>
</dbReference>
<evidence type="ECO:0000256" key="1">
    <source>
        <dbReference type="SAM" id="MobiDB-lite"/>
    </source>
</evidence>
<feature type="region of interest" description="Disordered" evidence="1">
    <location>
        <begin position="1"/>
        <end position="34"/>
    </location>
</feature>
<reference evidence="2" key="1">
    <citation type="submission" date="2020-08" db="EMBL/GenBank/DDBJ databases">
        <title>Genomic Encyclopedia of Type Strains, Phase IV (KMG-V): Genome sequencing to study the core and pangenomes of soil and plant-associated prokaryotes.</title>
        <authorList>
            <person name="Whitman W."/>
        </authorList>
    </citation>
    <scope>NUCLEOTIDE SEQUENCE [LARGE SCALE GENOMIC DNA]</scope>
    <source>
        <strain evidence="2">M8UP27</strain>
    </source>
</reference>
<dbReference type="AlphaFoldDB" id="A0A7W8IJT0"/>
<proteinExistence type="predicted"/>
<evidence type="ECO:0000313" key="2">
    <source>
        <dbReference type="EMBL" id="MBB5317513.1"/>
    </source>
</evidence>
<protein>
    <submittedName>
        <fullName evidence="2">Uncharacterized protein (DUF2252 family)</fullName>
    </submittedName>
</protein>
<gene>
    <name evidence="2" type="ORF">HDF09_002182</name>
</gene>
<accession>A0A7W8IJT0</accession>
<feature type="compositionally biased region" description="Basic and acidic residues" evidence="1">
    <location>
        <begin position="9"/>
        <end position="20"/>
    </location>
</feature>
<sequence length="478" mass="52360">MNETQPVSARERYAFGQERRKQVKRQHHKVWTAKQRRESPLKLLEVSTRGRVPALVALKNELMAASPFGYFRGAVPVMAYDLSLTGSTGICNQLCGDAHVRNLGAFAGPDGRLVFDINDFDETIVAPFEWDVKRMATSLVLAGRGAGAKDVRCREAAAVFLERYRTMMHAFSRMPVLEVARYQVHRLGSMTTVAGILMMAERATPMHTLLTLTEVEGRASAAKKKGSKTAKGAAKSSAKNAAKSSAGSSERAQRVFRTIPPNLKRVTGAQAEQVVGSLTMYAESLQRERRHFLAQYRPMDVAFKVVGTGSVGLRDYVVLMEGNGMKDPLFLQIKEEVASGYAPYVAGALKGRRGKQHQGQRVVNGERAMQLQSDPFLGWTTMEGRDYLVRQLNDHKASIQLQGLKAAGLLEYAGVCGEILARGHARAGDSAMVAGYVGTSPRFDEAVGAFAEAYANQTELDWKELVKSLKTTGKKGTK</sequence>
<feature type="compositionally biased region" description="Basic residues" evidence="1">
    <location>
        <begin position="21"/>
        <end position="31"/>
    </location>
</feature>
<feature type="compositionally biased region" description="Low complexity" evidence="1">
    <location>
        <begin position="229"/>
        <end position="249"/>
    </location>
</feature>
<dbReference type="Pfam" id="PF10009">
    <property type="entry name" value="DUF2252"/>
    <property type="match status" value="1"/>
</dbReference>